<protein>
    <submittedName>
        <fullName evidence="2">Rhodanese-like domain-containing protein</fullName>
    </submittedName>
</protein>
<reference evidence="2 3" key="1">
    <citation type="submission" date="2019-11" db="EMBL/GenBank/DDBJ databases">
        <title>Isolation of a new High Light Tolerant Cyanobacteria.</title>
        <authorList>
            <person name="Dobson Z."/>
            <person name="Vaughn N."/>
            <person name="Vaughn M."/>
            <person name="Fromme P."/>
            <person name="Mazor Y."/>
        </authorList>
    </citation>
    <scope>NUCLEOTIDE SEQUENCE [LARGE SCALE GENOMIC DNA]</scope>
    <source>
        <strain evidence="2 3">0216</strain>
    </source>
</reference>
<dbReference type="CDD" id="cd00158">
    <property type="entry name" value="RHOD"/>
    <property type="match status" value="1"/>
</dbReference>
<evidence type="ECO:0000313" key="3">
    <source>
        <dbReference type="Proteomes" id="UP000437131"/>
    </source>
</evidence>
<dbReference type="Gene3D" id="3.40.250.10">
    <property type="entry name" value="Rhodanese-like domain"/>
    <property type="match status" value="1"/>
</dbReference>
<proteinExistence type="predicted"/>
<dbReference type="Pfam" id="PF00581">
    <property type="entry name" value="Rhodanese"/>
    <property type="match status" value="1"/>
</dbReference>
<evidence type="ECO:0000313" key="2">
    <source>
        <dbReference type="EMBL" id="MTF38228.1"/>
    </source>
</evidence>
<sequence length="113" mass="12568">MVCIPVKNEKIILISPLQLYAKLSQESVTLVDVRELSEYNQGHITGAVLKPTSLLTTQELHNLAQQDNLIIYCRSGKRSGDVAQKLIAMGKNFVFDLEGGILGWQSHHLPVEL</sequence>
<dbReference type="InterPro" id="IPR036873">
    <property type="entry name" value="Rhodanese-like_dom_sf"/>
</dbReference>
<dbReference type="PROSITE" id="PS50206">
    <property type="entry name" value="RHODANESE_3"/>
    <property type="match status" value="1"/>
</dbReference>
<dbReference type="EMBL" id="WMIA01000004">
    <property type="protein sequence ID" value="MTF38228.1"/>
    <property type="molecule type" value="Genomic_DNA"/>
</dbReference>
<gene>
    <name evidence="2" type="ORF">GGC33_04750</name>
</gene>
<dbReference type="SMART" id="SM00450">
    <property type="entry name" value="RHOD"/>
    <property type="match status" value="1"/>
</dbReference>
<dbReference type="AlphaFoldDB" id="A0A844GTW6"/>
<comment type="caution">
    <text evidence="2">The sequence shown here is derived from an EMBL/GenBank/DDBJ whole genome shotgun (WGS) entry which is preliminary data.</text>
</comment>
<dbReference type="PANTHER" id="PTHR43031:SF1">
    <property type="entry name" value="PYRIDINE NUCLEOTIDE-DISULPHIDE OXIDOREDUCTASE"/>
    <property type="match status" value="1"/>
</dbReference>
<dbReference type="RefSeq" id="WP_099434828.1">
    <property type="nucleotide sequence ID" value="NZ_WMIA01000004.1"/>
</dbReference>
<dbReference type="InterPro" id="IPR001763">
    <property type="entry name" value="Rhodanese-like_dom"/>
</dbReference>
<dbReference type="InterPro" id="IPR050229">
    <property type="entry name" value="GlpE_sulfurtransferase"/>
</dbReference>
<evidence type="ECO:0000259" key="1">
    <source>
        <dbReference type="PROSITE" id="PS50206"/>
    </source>
</evidence>
<accession>A0A844GTW6</accession>
<dbReference type="Proteomes" id="UP000437131">
    <property type="component" value="Unassembled WGS sequence"/>
</dbReference>
<dbReference type="PANTHER" id="PTHR43031">
    <property type="entry name" value="FAD-DEPENDENT OXIDOREDUCTASE"/>
    <property type="match status" value="1"/>
</dbReference>
<name>A0A844GTW6_9CHRO</name>
<organism evidence="2 3">
    <name type="scientific">Cyanobacterium aponinum 0216</name>
    <dbReference type="NCBI Taxonomy" id="2676140"/>
    <lineage>
        <taxon>Bacteria</taxon>
        <taxon>Bacillati</taxon>
        <taxon>Cyanobacteriota</taxon>
        <taxon>Cyanophyceae</taxon>
        <taxon>Oscillatoriophycideae</taxon>
        <taxon>Chroococcales</taxon>
        <taxon>Geminocystaceae</taxon>
        <taxon>Cyanobacterium</taxon>
    </lineage>
</organism>
<feature type="domain" description="Rhodanese" evidence="1">
    <location>
        <begin position="24"/>
        <end position="113"/>
    </location>
</feature>
<dbReference type="SUPFAM" id="SSF52821">
    <property type="entry name" value="Rhodanese/Cell cycle control phosphatase"/>
    <property type="match status" value="1"/>
</dbReference>